<organism evidence="1 2">
    <name type="scientific">Owenia fusiformis</name>
    <name type="common">Polychaete worm</name>
    <dbReference type="NCBI Taxonomy" id="6347"/>
    <lineage>
        <taxon>Eukaryota</taxon>
        <taxon>Metazoa</taxon>
        <taxon>Spiralia</taxon>
        <taxon>Lophotrochozoa</taxon>
        <taxon>Annelida</taxon>
        <taxon>Polychaeta</taxon>
        <taxon>Sedentaria</taxon>
        <taxon>Canalipalpata</taxon>
        <taxon>Sabellida</taxon>
        <taxon>Oweniida</taxon>
        <taxon>Oweniidae</taxon>
        <taxon>Owenia</taxon>
    </lineage>
</organism>
<evidence type="ECO:0000313" key="2">
    <source>
        <dbReference type="Proteomes" id="UP000749559"/>
    </source>
</evidence>
<dbReference type="AlphaFoldDB" id="A0A8J1U5B2"/>
<evidence type="ECO:0000313" key="1">
    <source>
        <dbReference type="EMBL" id="CAH1794857.1"/>
    </source>
</evidence>
<reference evidence="1" key="1">
    <citation type="submission" date="2022-03" db="EMBL/GenBank/DDBJ databases">
        <authorList>
            <person name="Martin C."/>
        </authorList>
    </citation>
    <scope>NUCLEOTIDE SEQUENCE</scope>
</reference>
<name>A0A8J1U5B2_OWEFU</name>
<gene>
    <name evidence="1" type="ORF">OFUS_LOCUS19483</name>
</gene>
<sequence length="322" mass="36843">MSCTMDSCKASAVYSRLDENPTQLPMLQQSFPRRHKYNTTNSSMTTRSMTRNAKIVPMKTEIKDVENLKFPKLSDHLDWYDTNKHKRTNIYSRNSNNFSKGRHGAIHLQQQKRRLLLRGLDPLRHSRTPHRTKRIESNKLPAVNKTHTMLVTTPDTSVQTQDIPTITLRPPTVHMTVNSLNDKPENKAPELTLPIKTSYRHKRYAALGDNANESNSGFDAFASISPKEFKFDDKATSCIVERINTTDGVKDGNYCNEYNNIKKQKQGNHGTINVDDGNYCNVAYRSVKKGKQRKLGELVSSLDRQGYSTRQSSLDMRFEQSM</sequence>
<dbReference type="EMBL" id="CAIIXF020000009">
    <property type="protein sequence ID" value="CAH1794857.1"/>
    <property type="molecule type" value="Genomic_DNA"/>
</dbReference>
<keyword evidence="2" id="KW-1185">Reference proteome</keyword>
<proteinExistence type="predicted"/>
<dbReference type="Proteomes" id="UP000749559">
    <property type="component" value="Unassembled WGS sequence"/>
</dbReference>
<protein>
    <submittedName>
        <fullName evidence="1">Uncharacterized protein</fullName>
    </submittedName>
</protein>
<comment type="caution">
    <text evidence="1">The sequence shown here is derived from an EMBL/GenBank/DDBJ whole genome shotgun (WGS) entry which is preliminary data.</text>
</comment>
<accession>A0A8J1U5B2</accession>